<comment type="subunit">
    <text evidence="9 10">Homodimer.</text>
</comment>
<evidence type="ECO:0000256" key="2">
    <source>
        <dbReference type="ARBA" id="ARBA00007422"/>
    </source>
</evidence>
<evidence type="ECO:0000256" key="10">
    <source>
        <dbReference type="RuleBase" id="RU363013"/>
    </source>
</evidence>
<keyword evidence="8 9" id="KW-0413">Isomerase</keyword>
<dbReference type="Pfam" id="PF00121">
    <property type="entry name" value="TIM"/>
    <property type="match status" value="1"/>
</dbReference>
<dbReference type="Gene3D" id="3.20.20.70">
    <property type="entry name" value="Aldolase class I"/>
    <property type="match status" value="1"/>
</dbReference>
<dbReference type="PROSITE" id="PS51440">
    <property type="entry name" value="TIM_2"/>
    <property type="match status" value="1"/>
</dbReference>
<dbReference type="AlphaFoldDB" id="A0A9D9DFZ9"/>
<dbReference type="GO" id="GO:0046166">
    <property type="term" value="P:glyceraldehyde-3-phosphate biosynthetic process"/>
    <property type="evidence" value="ECO:0007669"/>
    <property type="project" value="TreeGrafter"/>
</dbReference>
<dbReference type="InterPro" id="IPR022896">
    <property type="entry name" value="TrioseP_Isoase_bac/euk"/>
</dbReference>
<dbReference type="InterPro" id="IPR020861">
    <property type="entry name" value="Triosephosphate_isomerase_AS"/>
</dbReference>
<accession>A0A9D9DFZ9</accession>
<evidence type="ECO:0000256" key="1">
    <source>
        <dbReference type="ARBA" id="ARBA00004680"/>
    </source>
</evidence>
<comment type="pathway">
    <text evidence="1 9 10">Carbohydrate degradation; glycolysis; D-glyceraldehyde 3-phosphate from glycerone phosphate: step 1/1.</text>
</comment>
<dbReference type="NCBIfam" id="TIGR00419">
    <property type="entry name" value="tim"/>
    <property type="match status" value="1"/>
</dbReference>
<dbReference type="HAMAP" id="MF_00147_B">
    <property type="entry name" value="TIM_B"/>
    <property type="match status" value="1"/>
</dbReference>
<feature type="active site" description="Electrophile" evidence="9">
    <location>
        <position position="96"/>
    </location>
</feature>
<dbReference type="SUPFAM" id="SSF51351">
    <property type="entry name" value="Triosephosphate isomerase (TIM)"/>
    <property type="match status" value="1"/>
</dbReference>
<comment type="subcellular location">
    <subcellularLocation>
        <location evidence="9 10">Cytoplasm</location>
    </subcellularLocation>
</comment>
<dbReference type="PROSITE" id="PS00171">
    <property type="entry name" value="TIM_1"/>
    <property type="match status" value="1"/>
</dbReference>
<evidence type="ECO:0000256" key="6">
    <source>
        <dbReference type="ARBA" id="ARBA00022490"/>
    </source>
</evidence>
<dbReference type="GO" id="GO:0004807">
    <property type="term" value="F:triose-phosphate isomerase activity"/>
    <property type="evidence" value="ECO:0007669"/>
    <property type="project" value="UniProtKB-UniRule"/>
</dbReference>
<feature type="binding site" evidence="9">
    <location>
        <position position="213"/>
    </location>
    <ligand>
        <name>substrate</name>
    </ligand>
</feature>
<dbReference type="FunFam" id="3.20.20.70:FF:000016">
    <property type="entry name" value="Triosephosphate isomerase"/>
    <property type="match status" value="1"/>
</dbReference>
<evidence type="ECO:0000313" key="11">
    <source>
        <dbReference type="EMBL" id="MBO8426828.1"/>
    </source>
</evidence>
<organism evidence="11 12">
    <name type="scientific">Candidatus Alloenteromonas pullistercoris</name>
    <dbReference type="NCBI Taxonomy" id="2840785"/>
    <lineage>
        <taxon>Bacteria</taxon>
        <taxon>Bacillati</taxon>
        <taxon>Bacillota</taxon>
        <taxon>Bacillota incertae sedis</taxon>
        <taxon>Candidatus Alloenteromonas</taxon>
    </lineage>
</organism>
<sequence length="252" mass="27143">MRTKLLFGNWKMNKTPSEAKEFALGAGEIAQLAASNHIDIGVAPSFVCLQTVKENIDKRVFVAAQNCSEFDHGAYTGEVSIPMLKEIGIDWVILGHSERRTYNGETSEACAAKIKALLAASMTPLYCCGESLSTFEEGKTDEFVEEQIRTGLSGLTPDQAKKVVIAYEPIWAIGTGKNATKEIAEKTIKNIRLVLADMFGEAAMEIRILYGGSVKPGNIAEYMSEPDIDGALVGGASLTLDSYLGLLKGLIG</sequence>
<feature type="active site" description="Proton acceptor" evidence="9">
    <location>
        <position position="168"/>
    </location>
</feature>
<keyword evidence="6 9" id="KW-0963">Cytoplasm</keyword>
<keyword evidence="5 9" id="KW-0312">Gluconeogenesis</keyword>
<gene>
    <name evidence="9" type="primary">tpiA</name>
    <name evidence="11" type="ORF">IAC61_05935</name>
</gene>
<dbReference type="Proteomes" id="UP000823634">
    <property type="component" value="Unassembled WGS sequence"/>
</dbReference>
<proteinExistence type="inferred from homology"/>
<dbReference type="InterPro" id="IPR013785">
    <property type="entry name" value="Aldolase_TIM"/>
</dbReference>
<dbReference type="PANTHER" id="PTHR21139:SF42">
    <property type="entry name" value="TRIOSEPHOSPHATE ISOMERASE"/>
    <property type="match status" value="1"/>
</dbReference>
<dbReference type="GO" id="GO:0006096">
    <property type="term" value="P:glycolytic process"/>
    <property type="evidence" value="ECO:0007669"/>
    <property type="project" value="UniProtKB-UniRule"/>
</dbReference>
<evidence type="ECO:0000256" key="3">
    <source>
        <dbReference type="ARBA" id="ARBA00011940"/>
    </source>
</evidence>
<dbReference type="GO" id="GO:0019563">
    <property type="term" value="P:glycerol catabolic process"/>
    <property type="evidence" value="ECO:0007669"/>
    <property type="project" value="TreeGrafter"/>
</dbReference>
<evidence type="ECO:0000256" key="4">
    <source>
        <dbReference type="ARBA" id="ARBA00019397"/>
    </source>
</evidence>
<feature type="binding site" evidence="9">
    <location>
        <begin position="234"/>
        <end position="235"/>
    </location>
    <ligand>
        <name>substrate</name>
    </ligand>
</feature>
<feature type="binding site" evidence="9">
    <location>
        <begin position="9"/>
        <end position="11"/>
    </location>
    <ligand>
        <name>substrate</name>
    </ligand>
</feature>
<comment type="catalytic activity">
    <reaction evidence="9 10">
        <text>D-glyceraldehyde 3-phosphate = dihydroxyacetone phosphate</text>
        <dbReference type="Rhea" id="RHEA:18585"/>
        <dbReference type="ChEBI" id="CHEBI:57642"/>
        <dbReference type="ChEBI" id="CHEBI:59776"/>
        <dbReference type="EC" id="5.3.1.1"/>
    </reaction>
</comment>
<reference evidence="11" key="1">
    <citation type="submission" date="2020-10" db="EMBL/GenBank/DDBJ databases">
        <authorList>
            <person name="Gilroy R."/>
        </authorList>
    </citation>
    <scope>NUCLEOTIDE SEQUENCE</scope>
    <source>
        <strain evidence="11">17113</strain>
    </source>
</reference>
<evidence type="ECO:0000256" key="8">
    <source>
        <dbReference type="ARBA" id="ARBA00023235"/>
    </source>
</evidence>
<comment type="similarity">
    <text evidence="2 9 10">Belongs to the triosephosphate isomerase family.</text>
</comment>
<evidence type="ECO:0000256" key="9">
    <source>
        <dbReference type="HAMAP-Rule" id="MF_00147"/>
    </source>
</evidence>
<dbReference type="PANTHER" id="PTHR21139">
    <property type="entry name" value="TRIOSEPHOSPHATE ISOMERASE"/>
    <property type="match status" value="1"/>
</dbReference>
<dbReference type="InterPro" id="IPR035990">
    <property type="entry name" value="TIM_sf"/>
</dbReference>
<dbReference type="GO" id="GO:0005829">
    <property type="term" value="C:cytosol"/>
    <property type="evidence" value="ECO:0007669"/>
    <property type="project" value="TreeGrafter"/>
</dbReference>
<comment type="caution">
    <text evidence="11">The sequence shown here is derived from an EMBL/GenBank/DDBJ whole genome shotgun (WGS) entry which is preliminary data.</text>
</comment>
<evidence type="ECO:0000256" key="7">
    <source>
        <dbReference type="ARBA" id="ARBA00023152"/>
    </source>
</evidence>
<dbReference type="CDD" id="cd00311">
    <property type="entry name" value="TIM"/>
    <property type="match status" value="1"/>
</dbReference>
<dbReference type="InterPro" id="IPR000652">
    <property type="entry name" value="Triosephosphate_isomerase"/>
</dbReference>
<feature type="binding site" evidence="9">
    <location>
        <position position="174"/>
    </location>
    <ligand>
        <name>substrate</name>
    </ligand>
</feature>
<evidence type="ECO:0000256" key="5">
    <source>
        <dbReference type="ARBA" id="ARBA00022432"/>
    </source>
</evidence>
<name>A0A9D9DFZ9_9FIRM</name>
<keyword evidence="7 9" id="KW-0324">Glycolysis</keyword>
<comment type="pathway">
    <text evidence="9 10">Carbohydrate biosynthesis; gluconeogenesis.</text>
</comment>
<dbReference type="EMBL" id="JADINA010000038">
    <property type="protein sequence ID" value="MBO8426828.1"/>
    <property type="molecule type" value="Genomic_DNA"/>
</dbReference>
<reference evidence="11" key="2">
    <citation type="journal article" date="2021" name="PeerJ">
        <title>Extensive microbial diversity within the chicken gut microbiome revealed by metagenomics and culture.</title>
        <authorList>
            <person name="Gilroy R."/>
            <person name="Ravi A."/>
            <person name="Getino M."/>
            <person name="Pursley I."/>
            <person name="Horton D.L."/>
            <person name="Alikhan N.F."/>
            <person name="Baker D."/>
            <person name="Gharbi K."/>
            <person name="Hall N."/>
            <person name="Watson M."/>
            <person name="Adriaenssens E.M."/>
            <person name="Foster-Nyarko E."/>
            <person name="Jarju S."/>
            <person name="Secka A."/>
            <person name="Antonio M."/>
            <person name="Oren A."/>
            <person name="Chaudhuri R.R."/>
            <person name="La Ragione R."/>
            <person name="Hildebrand F."/>
            <person name="Pallen M.J."/>
        </authorList>
    </citation>
    <scope>NUCLEOTIDE SEQUENCE</scope>
    <source>
        <strain evidence="11">17113</strain>
    </source>
</reference>
<evidence type="ECO:0000313" key="12">
    <source>
        <dbReference type="Proteomes" id="UP000823634"/>
    </source>
</evidence>
<protein>
    <recommendedName>
        <fullName evidence="4 9">Triosephosphate isomerase</fullName>
        <shortName evidence="9">TIM</shortName>
        <shortName evidence="9">TPI</shortName>
        <ecNumber evidence="3 9">5.3.1.1</ecNumber>
    </recommendedName>
    <alternativeName>
        <fullName evidence="9">Triose-phosphate isomerase</fullName>
    </alternativeName>
</protein>
<dbReference type="GO" id="GO:0006094">
    <property type="term" value="P:gluconeogenesis"/>
    <property type="evidence" value="ECO:0007669"/>
    <property type="project" value="UniProtKB-UniRule"/>
</dbReference>
<comment type="function">
    <text evidence="9">Involved in the gluconeogenesis. Catalyzes stereospecifically the conversion of dihydroxyacetone phosphate (DHAP) to D-glyceraldehyde-3-phosphate (G3P).</text>
</comment>
<dbReference type="EC" id="5.3.1.1" evidence="3 9"/>